<proteinExistence type="predicted"/>
<accession>A0AAJ0D9P2</accession>
<name>A0AAJ0D9P2_9PEZI</name>
<sequence>MPSKTMDPVKQHALRLLLSEIDRNPGKCTTRESRNQLYHELDVQHDLTYLKVTLSEGKHKAKFGVAEWRHAMSYLARPSNDSLEQSFGKEASALDELWLRGSEALNDRGRDKINWTQCKTTSRAQTPDGTSNTESSAITTEAYRSAKDTITPERITPRQRSNIAINTSEPRSPTISSFTEPESIDTSSGDESVAMQATAEQTPHTGYRKRSPQLSPKVIVGRLAAEPRASTSYPADNTSAVAPAPWRAHESRPRVAGYLQHDTQISGNALKAATNSGVHDFELPIEFFSPERKAKAAALSAIQGKPGRAASTKRGKGIAPTQPSSLRQQSKTGVSDRMDLELITPQASLAEVSESEQSSIAVGTKRKAVEEPAPPQGSTKRPVDVPQPAWQDCKDPKQFQSVLQLTDSDVREHHNAIYSDSQGLSGRYFEGTGANASGRPEWCPRPGVELEALYQELFGESWQLHAGEMVQLGRITAVDLVQGCIGAAVKRMVYDKELPWSSPNKLLEFTKDHTEAFTQFMLKNGGKHTFPEMMWLMGRDILRKDSFQKEIIRPAAEHLAARLRYIIGPQLIELGVVRSGFQLDGLRFWHERHAELVSVFYSALLLKGLLLAVPDDHKLEWVARGTMLNRATMTAVHPVRGQDPYVVAWCICPTVWIWQRPGEEWRVACPARVQSVRQVSLES</sequence>
<gene>
    <name evidence="2" type="ORF">LTR09_009129</name>
</gene>
<keyword evidence="3" id="KW-1185">Reference proteome</keyword>
<dbReference type="EMBL" id="JAWDJX010000038">
    <property type="protein sequence ID" value="KAK3049707.1"/>
    <property type="molecule type" value="Genomic_DNA"/>
</dbReference>
<feature type="region of interest" description="Disordered" evidence="1">
    <location>
        <begin position="229"/>
        <end position="248"/>
    </location>
</feature>
<feature type="region of interest" description="Disordered" evidence="1">
    <location>
        <begin position="116"/>
        <end position="147"/>
    </location>
</feature>
<evidence type="ECO:0000313" key="2">
    <source>
        <dbReference type="EMBL" id="KAK3049707.1"/>
    </source>
</evidence>
<feature type="compositionally biased region" description="Polar residues" evidence="1">
    <location>
        <begin position="116"/>
        <end position="139"/>
    </location>
</feature>
<evidence type="ECO:0000313" key="3">
    <source>
        <dbReference type="Proteomes" id="UP001271007"/>
    </source>
</evidence>
<organism evidence="2 3">
    <name type="scientific">Extremus antarcticus</name>
    <dbReference type="NCBI Taxonomy" id="702011"/>
    <lineage>
        <taxon>Eukaryota</taxon>
        <taxon>Fungi</taxon>
        <taxon>Dikarya</taxon>
        <taxon>Ascomycota</taxon>
        <taxon>Pezizomycotina</taxon>
        <taxon>Dothideomycetes</taxon>
        <taxon>Dothideomycetidae</taxon>
        <taxon>Mycosphaerellales</taxon>
        <taxon>Extremaceae</taxon>
        <taxon>Extremus</taxon>
    </lineage>
</organism>
<dbReference type="AlphaFoldDB" id="A0AAJ0D9P2"/>
<feature type="compositionally biased region" description="Polar residues" evidence="1">
    <location>
        <begin position="163"/>
        <end position="190"/>
    </location>
</feature>
<feature type="region of interest" description="Disordered" evidence="1">
    <location>
        <begin position="163"/>
        <end position="215"/>
    </location>
</feature>
<comment type="caution">
    <text evidence="2">The sequence shown here is derived from an EMBL/GenBank/DDBJ whole genome shotgun (WGS) entry which is preliminary data.</text>
</comment>
<reference evidence="2" key="1">
    <citation type="submission" date="2023-04" db="EMBL/GenBank/DDBJ databases">
        <title>Black Yeasts Isolated from many extreme environments.</title>
        <authorList>
            <person name="Coleine C."/>
            <person name="Stajich J.E."/>
            <person name="Selbmann L."/>
        </authorList>
    </citation>
    <scope>NUCLEOTIDE SEQUENCE</scope>
    <source>
        <strain evidence="2">CCFEE 5312</strain>
    </source>
</reference>
<feature type="compositionally biased region" description="Polar residues" evidence="1">
    <location>
        <begin position="229"/>
        <end position="240"/>
    </location>
</feature>
<dbReference type="Proteomes" id="UP001271007">
    <property type="component" value="Unassembled WGS sequence"/>
</dbReference>
<feature type="region of interest" description="Disordered" evidence="1">
    <location>
        <begin position="298"/>
        <end position="387"/>
    </location>
</feature>
<protein>
    <submittedName>
        <fullName evidence="2">Uncharacterized protein</fullName>
    </submittedName>
</protein>
<feature type="compositionally biased region" description="Polar residues" evidence="1">
    <location>
        <begin position="321"/>
        <end position="333"/>
    </location>
</feature>
<evidence type="ECO:0000256" key="1">
    <source>
        <dbReference type="SAM" id="MobiDB-lite"/>
    </source>
</evidence>